<dbReference type="Gene3D" id="3.40.50.12780">
    <property type="entry name" value="N-terminal domain of ligase-like"/>
    <property type="match status" value="1"/>
</dbReference>
<comment type="similarity">
    <text evidence="2">Belongs to the ATP-dependent AMP-binding enzyme family.</text>
</comment>
<feature type="domain" description="AMP-binding enzyme C-terminal" evidence="5">
    <location>
        <begin position="447"/>
        <end position="524"/>
    </location>
</feature>
<dbReference type="InterPro" id="IPR045851">
    <property type="entry name" value="AMP-bd_C_sf"/>
</dbReference>
<dbReference type="Gene3D" id="3.30.300.30">
    <property type="match status" value="1"/>
</dbReference>
<evidence type="ECO:0008006" key="8">
    <source>
        <dbReference type="Google" id="ProtNLM"/>
    </source>
</evidence>
<dbReference type="GO" id="GO:0046949">
    <property type="term" value="P:fatty-acyl-CoA biosynthetic process"/>
    <property type="evidence" value="ECO:0007669"/>
    <property type="project" value="TreeGrafter"/>
</dbReference>
<evidence type="ECO:0000256" key="2">
    <source>
        <dbReference type="ARBA" id="ARBA00006432"/>
    </source>
</evidence>
<sequence>ILDHRDMSTSYNAEQRIWSGAKKQSAYNGELTIAQLIFNQLQNEPERVVQISITENTQLTRAQILENATKISVYLREEGLTQESHTIGILARNTTHLGTLGYGCMFNGTPFAAVNPIMDEQKICDLFNIIKPKLIFCVAQDYEKAKNVAQTLEAKIITYSGTIAGVTSILDIFKTALEKQFKPECNQRGINATLAILHTSGSTGAPKAVTISNNPILFEAFSYLKPNDVQYTPSSLDWVSGLLKLITTALYDTLSLISEQPFSPAHFLTICERYKISWAMLGVSQLAMLANSRDINAEQLKSLRHLIFIGGRIQPTTVAKMESYLQHKGIQCMAYGMTEMVTALAFNYNTHTKPTAVGCLLPIIRMRVVDETGKALGPNEVGELYCDHGQHWSGYYGNELATEEMRDSEGWFHTGDLGYFDDDNYLYVVDRKKDLLKYMRMSYYPNEIEEIIAQMPEVAEVCVFGIWNELDGDAAAAAVVLRDGSQLSSAQVVDFVARNIGANYKQLHGGAQIVAHLARSPNGKVNRRAVKEAFLKAAE</sequence>
<feature type="non-terminal residue" evidence="6">
    <location>
        <position position="1"/>
    </location>
</feature>
<feature type="domain" description="AMP-dependent synthetase/ligase" evidence="4">
    <location>
        <begin position="39"/>
        <end position="396"/>
    </location>
</feature>
<dbReference type="InterPro" id="IPR025110">
    <property type="entry name" value="AMP-bd_C"/>
</dbReference>
<dbReference type="GO" id="GO:0005777">
    <property type="term" value="C:peroxisome"/>
    <property type="evidence" value="ECO:0007669"/>
    <property type="project" value="UniProtKB-SubCell"/>
</dbReference>
<evidence type="ECO:0000259" key="5">
    <source>
        <dbReference type="Pfam" id="PF13193"/>
    </source>
</evidence>
<dbReference type="InterPro" id="IPR042099">
    <property type="entry name" value="ANL_N_sf"/>
</dbReference>
<proteinExistence type="inferred from homology"/>
<reference evidence="6" key="1">
    <citation type="journal article" date="2021" name="Mol. Ecol. Resour.">
        <title>Phylogenomic analyses of the genus Drosophila reveals genomic signals of climate adaptation.</title>
        <authorList>
            <person name="Li F."/>
            <person name="Rane R.V."/>
            <person name="Luria V."/>
            <person name="Xiong Z."/>
            <person name="Chen J."/>
            <person name="Li Z."/>
            <person name="Catullo R.A."/>
            <person name="Griffin P.C."/>
            <person name="Schiffer M."/>
            <person name="Pearce S."/>
            <person name="Lee S.F."/>
            <person name="McElroy K."/>
            <person name="Stocker A."/>
            <person name="Shirriffs J."/>
            <person name="Cockerell F."/>
            <person name="Coppin C."/>
            <person name="Sgro C.M."/>
            <person name="Karger A."/>
            <person name="Cain J.W."/>
            <person name="Weber J.A."/>
            <person name="Santpere G."/>
            <person name="Kirschner M.W."/>
            <person name="Hoffmann A.A."/>
            <person name="Oakeshott J.G."/>
            <person name="Zhang G."/>
        </authorList>
    </citation>
    <scope>NUCLEOTIDE SEQUENCE</scope>
    <source>
        <strain evidence="6">BGI-SZ-2011g</strain>
    </source>
</reference>
<dbReference type="GO" id="GO:0004467">
    <property type="term" value="F:long-chain fatty acid-CoA ligase activity"/>
    <property type="evidence" value="ECO:0007669"/>
    <property type="project" value="TreeGrafter"/>
</dbReference>
<organism evidence="6 7">
    <name type="scientific">Drosophila rubida</name>
    <dbReference type="NCBI Taxonomy" id="30044"/>
    <lineage>
        <taxon>Eukaryota</taxon>
        <taxon>Metazoa</taxon>
        <taxon>Ecdysozoa</taxon>
        <taxon>Arthropoda</taxon>
        <taxon>Hexapoda</taxon>
        <taxon>Insecta</taxon>
        <taxon>Pterygota</taxon>
        <taxon>Neoptera</taxon>
        <taxon>Endopterygota</taxon>
        <taxon>Diptera</taxon>
        <taxon>Brachycera</taxon>
        <taxon>Muscomorpha</taxon>
        <taxon>Ephydroidea</taxon>
        <taxon>Drosophilidae</taxon>
        <taxon>Drosophila</taxon>
    </lineage>
</organism>
<gene>
    <name evidence="6" type="ORF">KR093_007023</name>
</gene>
<evidence type="ECO:0000256" key="1">
    <source>
        <dbReference type="ARBA" id="ARBA00004275"/>
    </source>
</evidence>
<dbReference type="EMBL" id="JAJJHW010003409">
    <property type="protein sequence ID" value="KAH8359494.1"/>
    <property type="molecule type" value="Genomic_DNA"/>
</dbReference>
<dbReference type="PANTHER" id="PTHR24096">
    <property type="entry name" value="LONG-CHAIN-FATTY-ACID--COA LIGASE"/>
    <property type="match status" value="1"/>
</dbReference>
<dbReference type="InterPro" id="IPR000873">
    <property type="entry name" value="AMP-dep_synth/lig_dom"/>
</dbReference>
<comment type="caution">
    <text evidence="6">The sequence shown here is derived from an EMBL/GenBank/DDBJ whole genome shotgun (WGS) entry which is preliminary data.</text>
</comment>
<evidence type="ECO:0000313" key="6">
    <source>
        <dbReference type="EMBL" id="KAH8359494.1"/>
    </source>
</evidence>
<evidence type="ECO:0000256" key="3">
    <source>
        <dbReference type="ARBA" id="ARBA00023140"/>
    </source>
</evidence>
<protein>
    <recommendedName>
        <fullName evidence="8">Luciferin 4-monooxygenase</fullName>
    </recommendedName>
</protein>
<dbReference type="FunFam" id="3.30.300.30:FF:000007">
    <property type="entry name" value="4-coumarate--CoA ligase 2"/>
    <property type="match status" value="1"/>
</dbReference>
<evidence type="ECO:0000259" key="4">
    <source>
        <dbReference type="Pfam" id="PF00501"/>
    </source>
</evidence>
<accession>A0AAD4JVP0</accession>
<dbReference type="AlphaFoldDB" id="A0AAD4JVP0"/>
<dbReference type="Proteomes" id="UP001200034">
    <property type="component" value="Unassembled WGS sequence"/>
</dbReference>
<dbReference type="Pfam" id="PF00501">
    <property type="entry name" value="AMP-binding"/>
    <property type="match status" value="1"/>
</dbReference>
<dbReference type="FunFam" id="3.40.50.12780:FF:000025">
    <property type="entry name" value="luciferin 4-monooxygenase"/>
    <property type="match status" value="1"/>
</dbReference>
<dbReference type="PANTHER" id="PTHR24096:SF353">
    <property type="entry name" value="GH16244P-RELATED"/>
    <property type="match status" value="1"/>
</dbReference>
<keyword evidence="7" id="KW-1185">Reference proteome</keyword>
<comment type="subcellular location">
    <subcellularLocation>
        <location evidence="1">Peroxisome</location>
    </subcellularLocation>
</comment>
<keyword evidence="3" id="KW-0576">Peroxisome</keyword>
<dbReference type="SUPFAM" id="SSF56801">
    <property type="entry name" value="Acetyl-CoA synthetase-like"/>
    <property type="match status" value="1"/>
</dbReference>
<name>A0AAD4JVP0_9MUSC</name>
<dbReference type="Pfam" id="PF13193">
    <property type="entry name" value="AMP-binding_C"/>
    <property type="match status" value="1"/>
</dbReference>
<dbReference type="InterPro" id="IPR020845">
    <property type="entry name" value="AMP-binding_CS"/>
</dbReference>
<evidence type="ECO:0000313" key="7">
    <source>
        <dbReference type="Proteomes" id="UP001200034"/>
    </source>
</evidence>
<dbReference type="PROSITE" id="PS00455">
    <property type="entry name" value="AMP_BINDING"/>
    <property type="match status" value="1"/>
</dbReference>